<accession>A0A286U957</accession>
<comment type="caution">
    <text evidence="1">The sequence shown here is derived from an EMBL/GenBank/DDBJ whole genome shotgun (WGS) entry which is preliminary data.</text>
</comment>
<evidence type="ECO:0000313" key="1">
    <source>
        <dbReference type="EMBL" id="PAV16079.1"/>
    </source>
</evidence>
<dbReference type="EMBL" id="NBII01000008">
    <property type="protein sequence ID" value="PAV16079.1"/>
    <property type="molecule type" value="Genomic_DNA"/>
</dbReference>
<proteinExistence type="predicted"/>
<dbReference type="InParanoid" id="A0A286U957"/>
<dbReference type="AlphaFoldDB" id="A0A286U957"/>
<evidence type="ECO:0000313" key="2">
    <source>
        <dbReference type="Proteomes" id="UP000217199"/>
    </source>
</evidence>
<organism evidence="1 2">
    <name type="scientific">Pyrrhoderma noxium</name>
    <dbReference type="NCBI Taxonomy" id="2282107"/>
    <lineage>
        <taxon>Eukaryota</taxon>
        <taxon>Fungi</taxon>
        <taxon>Dikarya</taxon>
        <taxon>Basidiomycota</taxon>
        <taxon>Agaricomycotina</taxon>
        <taxon>Agaricomycetes</taxon>
        <taxon>Hymenochaetales</taxon>
        <taxon>Hymenochaetaceae</taxon>
        <taxon>Pyrrhoderma</taxon>
    </lineage>
</organism>
<protein>
    <submittedName>
        <fullName evidence="1">Uncharacterized protein</fullName>
    </submittedName>
</protein>
<reference evidence="1 2" key="1">
    <citation type="journal article" date="2017" name="Mol. Ecol.">
        <title>Comparative and population genomic landscape of Phellinus noxius: A hypervariable fungus causing root rot in trees.</title>
        <authorList>
            <person name="Chung C.L."/>
            <person name="Lee T.J."/>
            <person name="Akiba M."/>
            <person name="Lee H.H."/>
            <person name="Kuo T.H."/>
            <person name="Liu D."/>
            <person name="Ke H.M."/>
            <person name="Yokoi T."/>
            <person name="Roa M.B."/>
            <person name="Lu M.J."/>
            <person name="Chang Y.Y."/>
            <person name="Ann P.J."/>
            <person name="Tsai J.N."/>
            <person name="Chen C.Y."/>
            <person name="Tzean S.S."/>
            <person name="Ota Y."/>
            <person name="Hattori T."/>
            <person name="Sahashi N."/>
            <person name="Liou R.F."/>
            <person name="Kikuchi T."/>
            <person name="Tsai I.J."/>
        </authorList>
    </citation>
    <scope>NUCLEOTIDE SEQUENCE [LARGE SCALE GENOMIC DNA]</scope>
    <source>
        <strain evidence="1 2">FFPRI411160</strain>
    </source>
</reference>
<name>A0A286U957_9AGAM</name>
<keyword evidence="2" id="KW-1185">Reference proteome</keyword>
<gene>
    <name evidence="1" type="ORF">PNOK_0769900</name>
</gene>
<dbReference type="Proteomes" id="UP000217199">
    <property type="component" value="Unassembled WGS sequence"/>
</dbReference>
<sequence length="285" mass="32446">MSTDFLFDETAPANEDEEALFLDRLELFLERSLDEFRHFAEREGRDFLQIRLSAARWHSKFLFEYEKQHNNANESNIQTSVKEQIEDVLTNVSNTLESLCEATSQHSFMLVVDPKDESNDAFLGGTGLGREYWRGLRNGGASGVRNFKEYCRSVSKNQVILPITINTQPLTQRSGPRSSPSAPSTVLKNHLYTEMRSRLRSVSGIRNAEMKWSKPENLAAYGVVLIGWPTNIGYKNPSQMSSHERSTVMRLLEENKLYFRLIGDGSTIHDSFMSSHLEGDVIQSN</sequence>
<dbReference type="OrthoDB" id="3223825at2759"/>